<dbReference type="Proteomes" id="UP001215598">
    <property type="component" value="Unassembled WGS sequence"/>
</dbReference>
<dbReference type="CDD" id="cd01991">
    <property type="entry name" value="Asn_synthase_B_C"/>
    <property type="match status" value="1"/>
</dbReference>
<dbReference type="Gene3D" id="3.40.50.620">
    <property type="entry name" value="HUPs"/>
    <property type="match status" value="2"/>
</dbReference>
<reference evidence="4" key="1">
    <citation type="submission" date="2023-03" db="EMBL/GenBank/DDBJ databases">
        <title>Massive genome expansion in bonnet fungi (Mycena s.s.) driven by repeated elements and novel gene families across ecological guilds.</title>
        <authorList>
            <consortium name="Lawrence Berkeley National Laboratory"/>
            <person name="Harder C.B."/>
            <person name="Miyauchi S."/>
            <person name="Viragh M."/>
            <person name="Kuo A."/>
            <person name="Thoen E."/>
            <person name="Andreopoulos B."/>
            <person name="Lu D."/>
            <person name="Skrede I."/>
            <person name="Drula E."/>
            <person name="Henrissat B."/>
            <person name="Morin E."/>
            <person name="Kohler A."/>
            <person name="Barry K."/>
            <person name="LaButti K."/>
            <person name="Morin E."/>
            <person name="Salamov A."/>
            <person name="Lipzen A."/>
            <person name="Mereny Z."/>
            <person name="Hegedus B."/>
            <person name="Baldrian P."/>
            <person name="Stursova M."/>
            <person name="Weitz H."/>
            <person name="Taylor A."/>
            <person name="Grigoriev I.V."/>
            <person name="Nagy L.G."/>
            <person name="Martin F."/>
            <person name="Kauserud H."/>
        </authorList>
    </citation>
    <scope>NUCLEOTIDE SEQUENCE</scope>
    <source>
        <strain evidence="4">CBHHK182m</strain>
    </source>
</reference>
<dbReference type="PANTHER" id="PTHR11772:SF17">
    <property type="entry name" value="ASPARAGINE SYNTHETASE (EUROFUNG)"/>
    <property type="match status" value="1"/>
</dbReference>
<protein>
    <submittedName>
        <fullName evidence="4">Asparagine synthase</fullName>
    </submittedName>
</protein>
<dbReference type="GO" id="GO:0005829">
    <property type="term" value="C:cytosol"/>
    <property type="evidence" value="ECO:0007669"/>
    <property type="project" value="TreeGrafter"/>
</dbReference>
<feature type="domain" description="Asparagine synthetase" evidence="3">
    <location>
        <begin position="1"/>
        <end position="260"/>
    </location>
</feature>
<evidence type="ECO:0000313" key="5">
    <source>
        <dbReference type="Proteomes" id="UP001215598"/>
    </source>
</evidence>
<dbReference type="AlphaFoldDB" id="A0AAD7N7B8"/>
<keyword evidence="5" id="KW-1185">Reference proteome</keyword>
<feature type="non-terminal residue" evidence="4">
    <location>
        <position position="1"/>
    </location>
</feature>
<keyword evidence="2" id="KW-0067">ATP-binding</keyword>
<keyword evidence="1" id="KW-0547">Nucleotide-binding</keyword>
<dbReference type="InterPro" id="IPR050795">
    <property type="entry name" value="Asn_Synthetase"/>
</dbReference>
<gene>
    <name evidence="4" type="ORF">B0H16DRAFT_1319092</name>
</gene>
<dbReference type="Pfam" id="PF00733">
    <property type="entry name" value="Asn_synthase"/>
    <property type="match status" value="1"/>
</dbReference>
<proteinExistence type="predicted"/>
<dbReference type="EMBL" id="JARKIB010000068">
    <property type="protein sequence ID" value="KAJ7749732.1"/>
    <property type="molecule type" value="Genomic_DNA"/>
</dbReference>
<evidence type="ECO:0000256" key="2">
    <source>
        <dbReference type="ARBA" id="ARBA00022840"/>
    </source>
</evidence>
<dbReference type="GO" id="GO:0004066">
    <property type="term" value="F:asparagine synthase (glutamine-hydrolyzing) activity"/>
    <property type="evidence" value="ECO:0007669"/>
    <property type="project" value="InterPro"/>
</dbReference>
<comment type="caution">
    <text evidence="4">The sequence shown here is derived from an EMBL/GenBank/DDBJ whole genome shotgun (WGS) entry which is preliminary data.</text>
</comment>
<organism evidence="4 5">
    <name type="scientific">Mycena metata</name>
    <dbReference type="NCBI Taxonomy" id="1033252"/>
    <lineage>
        <taxon>Eukaryota</taxon>
        <taxon>Fungi</taxon>
        <taxon>Dikarya</taxon>
        <taxon>Basidiomycota</taxon>
        <taxon>Agaricomycotina</taxon>
        <taxon>Agaricomycetes</taxon>
        <taxon>Agaricomycetidae</taxon>
        <taxon>Agaricales</taxon>
        <taxon>Marasmiineae</taxon>
        <taxon>Mycenaceae</taxon>
        <taxon>Mycena</taxon>
    </lineage>
</organism>
<dbReference type="GO" id="GO:0006529">
    <property type="term" value="P:asparagine biosynthetic process"/>
    <property type="evidence" value="ECO:0007669"/>
    <property type="project" value="InterPro"/>
</dbReference>
<dbReference type="PANTHER" id="PTHR11772">
    <property type="entry name" value="ASPARAGINE SYNTHETASE"/>
    <property type="match status" value="1"/>
</dbReference>
<evidence type="ECO:0000256" key="1">
    <source>
        <dbReference type="ARBA" id="ARBA00022741"/>
    </source>
</evidence>
<evidence type="ECO:0000313" key="4">
    <source>
        <dbReference type="EMBL" id="KAJ7749732.1"/>
    </source>
</evidence>
<accession>A0AAD7N7B8</accession>
<sequence length="288" mass="31924">FEETLWHAEQPLWTFLAPGKYLLSKFAHEQGYKVVVLSGEGADEFLGGYAWLPVDYLRKPDPAGFALGLELPSDAERRKILNHIQMSTVPVLLLSKNSYTDAQLARKMLGGISTHCAYAAAGNAGAEVYNLLALAVTGSPDVPRAIAEGISPSVREKAVSGEWHPLNVASVRLDLHGIWILNHMGERMEMAHSVEGRPPFLDHKLVQYINTLPPSLKVRPVKNEGTGAWGFTEKWILRQAVNPYVTEELFLRKKLSYNAPPSPRTVGESNLVPLQGYLKARLTRIGFF</sequence>
<dbReference type="GO" id="GO:0005524">
    <property type="term" value="F:ATP binding"/>
    <property type="evidence" value="ECO:0007669"/>
    <property type="project" value="UniProtKB-KW"/>
</dbReference>
<dbReference type="InterPro" id="IPR001962">
    <property type="entry name" value="Asn_synthase"/>
</dbReference>
<name>A0AAD7N7B8_9AGAR</name>
<dbReference type="SUPFAM" id="SSF52402">
    <property type="entry name" value="Adenine nucleotide alpha hydrolases-like"/>
    <property type="match status" value="1"/>
</dbReference>
<dbReference type="InterPro" id="IPR014729">
    <property type="entry name" value="Rossmann-like_a/b/a_fold"/>
</dbReference>
<evidence type="ECO:0000259" key="3">
    <source>
        <dbReference type="Pfam" id="PF00733"/>
    </source>
</evidence>